<accession>A0A926JU34</accession>
<sequence length="106" mass="12027">MDTSELTNEIVKNAFDALQEGDNATWSSLFTPDAELYDDGSPRDLKAFNNTAIGHERFTSIDKVENDGKDIYGQFHSDQWGDFKVYFKFHIDHTGKIHRLDIGQAG</sequence>
<dbReference type="SUPFAM" id="SSF54427">
    <property type="entry name" value="NTF2-like"/>
    <property type="match status" value="1"/>
</dbReference>
<dbReference type="EMBL" id="JACVDC010000055">
    <property type="protein sequence ID" value="MBC9797339.1"/>
    <property type="molecule type" value="Genomic_DNA"/>
</dbReference>
<dbReference type="AlphaFoldDB" id="A0A926JU34"/>
<evidence type="ECO:0000313" key="1">
    <source>
        <dbReference type="EMBL" id="MBC9797339.1"/>
    </source>
</evidence>
<gene>
    <name evidence="1" type="ORF">IBL28_15295</name>
</gene>
<dbReference type="Proteomes" id="UP000653730">
    <property type="component" value="Unassembled WGS sequence"/>
</dbReference>
<organism evidence="1 2">
    <name type="scientific">Sinomicrobium weinanense</name>
    <dbReference type="NCBI Taxonomy" id="2842200"/>
    <lineage>
        <taxon>Bacteria</taxon>
        <taxon>Pseudomonadati</taxon>
        <taxon>Bacteroidota</taxon>
        <taxon>Flavobacteriia</taxon>
        <taxon>Flavobacteriales</taxon>
        <taxon>Flavobacteriaceae</taxon>
        <taxon>Sinomicrobium</taxon>
    </lineage>
</organism>
<proteinExistence type="predicted"/>
<comment type="caution">
    <text evidence="1">The sequence shown here is derived from an EMBL/GenBank/DDBJ whole genome shotgun (WGS) entry which is preliminary data.</text>
</comment>
<reference evidence="1 2" key="1">
    <citation type="submission" date="2020-09" db="EMBL/GenBank/DDBJ databases">
        <title>Sinomicrobium weinanense sp. nov., a halophilic bacteria isolated from saline-alkali soil.</title>
        <authorList>
            <person name="Wu P."/>
            <person name="Ren H."/>
            <person name="Mei Y."/>
            <person name="Liang Y."/>
            <person name="Chen Z."/>
        </authorList>
    </citation>
    <scope>NUCLEOTIDE SEQUENCE [LARGE SCALE GENOMIC DNA]</scope>
    <source>
        <strain evidence="1 2">FJxs</strain>
    </source>
</reference>
<keyword evidence="2" id="KW-1185">Reference proteome</keyword>
<evidence type="ECO:0000313" key="2">
    <source>
        <dbReference type="Proteomes" id="UP000653730"/>
    </source>
</evidence>
<protein>
    <recommendedName>
        <fullName evidence="3">Nuclear transport factor 2 family protein</fullName>
    </recommendedName>
</protein>
<dbReference type="RefSeq" id="WP_187966475.1">
    <property type="nucleotide sequence ID" value="NZ_JACVDC010000055.1"/>
</dbReference>
<name>A0A926JU34_9FLAO</name>
<dbReference type="Gene3D" id="3.10.450.50">
    <property type="match status" value="1"/>
</dbReference>
<evidence type="ECO:0008006" key="3">
    <source>
        <dbReference type="Google" id="ProtNLM"/>
    </source>
</evidence>
<dbReference type="InterPro" id="IPR032710">
    <property type="entry name" value="NTF2-like_dom_sf"/>
</dbReference>